<dbReference type="SMART" id="SM00635">
    <property type="entry name" value="BID_2"/>
    <property type="match status" value="2"/>
</dbReference>
<name>A0A8J7KRG9_9FIRM</name>
<dbReference type="InterPro" id="IPR008964">
    <property type="entry name" value="Invasin/intimin_cell_adhesion"/>
</dbReference>
<evidence type="ECO:0000313" key="4">
    <source>
        <dbReference type="Proteomes" id="UP000623269"/>
    </source>
</evidence>
<evidence type="ECO:0000256" key="1">
    <source>
        <dbReference type="ARBA" id="ARBA00022729"/>
    </source>
</evidence>
<keyword evidence="1" id="KW-0732">Signal</keyword>
<accession>A0A8J7KRG9</accession>
<dbReference type="RefSeq" id="WP_197659513.1">
    <property type="nucleotide sequence ID" value="NZ_JAEAGR010000001.1"/>
</dbReference>
<dbReference type="EMBL" id="JAEAGR010000001">
    <property type="protein sequence ID" value="MBH1939276.1"/>
    <property type="molecule type" value="Genomic_DNA"/>
</dbReference>
<feature type="domain" description="BIG2" evidence="2">
    <location>
        <begin position="31"/>
        <end position="113"/>
    </location>
</feature>
<dbReference type="Proteomes" id="UP000623269">
    <property type="component" value="Unassembled WGS sequence"/>
</dbReference>
<evidence type="ECO:0000259" key="2">
    <source>
        <dbReference type="SMART" id="SM00635"/>
    </source>
</evidence>
<proteinExistence type="predicted"/>
<organism evidence="3 4">
    <name type="scientific">Mobilitalea sibirica</name>
    <dbReference type="NCBI Taxonomy" id="1462919"/>
    <lineage>
        <taxon>Bacteria</taxon>
        <taxon>Bacillati</taxon>
        <taxon>Bacillota</taxon>
        <taxon>Clostridia</taxon>
        <taxon>Lachnospirales</taxon>
        <taxon>Lachnospiraceae</taxon>
        <taxon>Mobilitalea</taxon>
    </lineage>
</organism>
<dbReference type="InterPro" id="IPR003343">
    <property type="entry name" value="Big_2"/>
</dbReference>
<protein>
    <recommendedName>
        <fullName evidence="2">BIG2 domain-containing protein</fullName>
    </recommendedName>
</protein>
<gene>
    <name evidence="3" type="ORF">I5677_00045</name>
</gene>
<sequence length="852" mass="91999">MKMSQGKRMAMILVLILMVSFWWNQSEAVVSAATPTFVKSTVELKGEGETYQHEIKNKVAGSTYKWSSSNTKVVKVSSKGLITTVGKGTATVKCKIIYPSGKSKTISSKVKVIVPATGIKINNAEEVNGAHILTLGEEYNFNRDIFPSGSSDKTYWSIGGGDAGCIKVNSSNGVVNAVKAGKVILVATAAETSSQEAAENSIVNDAIIIEVIGPSATVKSAEIVGSTELKVVFDSPIDKSTVIGADNKLLNSIEVTMKKNVKGVLAKDPGTLTASLSSDLKTLTITSSNMFDGEYGINFTNKIKTTDGLAIEEYYKQLNFIDTIPPSITEVDLDDTGMIATIRFNEAVDFSDFKVSNAALVPTGSFNSSVEPSTLSTLNNKLNYIASEDKKSLTINLSKIAVTDYGKTFSITMTGIKDLSGNMPSSYTLTTYLLTDTAPKPQARPIMILRTSYNTITATFDRAIQQPGWARLNNGSTLYGTVDEKDNKKVNYALTDADATLTGIQTVSIGYWNSYNVTPTDTYAQQMHSFSSVNFSVDKTNPVLLTSVFDPETNVLTLTYNKEVTLTANSGIFSSILVTITDEIRSGTNITYTKMESAESNVIKLLMGNMTLSGNYTFTIEQGFVQDNFRNLSLSRSITISNTGGTTNELPGPYAIIQSTTNLSQIYLEFANMLDVTSAQTVANYSIPGVVILTAQVTKNTKDNGATVLLTVADGSIDVTVERPVSISGVKGYNGSFSEIVEYTTTVELKDNKKPIMIDQPVFDKNAMNVIRLNFNEPIQGDMDVKVTQIGTYPIEYTSTVSVSGNSVYITLGSVPGNNTYLRIEILENNITDMSGNQSANIQTQLGVMVSY</sequence>
<dbReference type="Gene3D" id="2.60.40.1080">
    <property type="match status" value="1"/>
</dbReference>
<dbReference type="InterPro" id="IPR014755">
    <property type="entry name" value="Cu-Rt/internalin_Ig-like"/>
</dbReference>
<dbReference type="Gene3D" id="2.60.40.1220">
    <property type="match status" value="2"/>
</dbReference>
<dbReference type="AlphaFoldDB" id="A0A8J7KRG9"/>
<comment type="caution">
    <text evidence="3">The sequence shown here is derived from an EMBL/GenBank/DDBJ whole genome shotgun (WGS) entry which is preliminary data.</text>
</comment>
<feature type="domain" description="BIG2" evidence="2">
    <location>
        <begin position="115"/>
        <end position="199"/>
    </location>
</feature>
<dbReference type="SUPFAM" id="SSF49373">
    <property type="entry name" value="Invasin/intimin cell-adhesion fragments"/>
    <property type="match status" value="1"/>
</dbReference>
<reference evidence="3" key="1">
    <citation type="submission" date="2020-12" db="EMBL/GenBank/DDBJ databases">
        <title>M. sibirica DSM 26468T genome.</title>
        <authorList>
            <person name="Thieme N."/>
            <person name="Rettenmaier R."/>
            <person name="Zverlov V."/>
            <person name="Liebl W."/>
        </authorList>
    </citation>
    <scope>NUCLEOTIDE SEQUENCE</scope>
    <source>
        <strain evidence="3">DSM 26468</strain>
    </source>
</reference>
<evidence type="ECO:0000313" key="3">
    <source>
        <dbReference type="EMBL" id="MBH1939276.1"/>
    </source>
</evidence>
<keyword evidence="4" id="KW-1185">Reference proteome</keyword>